<protein>
    <recommendedName>
        <fullName evidence="3">N-acetyltransferase domain-containing protein</fullName>
    </recommendedName>
</protein>
<dbReference type="EMBL" id="BJUB01000001">
    <property type="protein sequence ID" value="GEK19863.1"/>
    <property type="molecule type" value="Genomic_DNA"/>
</dbReference>
<proteinExistence type="predicted"/>
<keyword evidence="2" id="KW-1185">Reference proteome</keyword>
<reference evidence="1 2" key="1">
    <citation type="submission" date="2019-07" db="EMBL/GenBank/DDBJ databases">
        <title>Whole genome shotgun sequence of Cellulomonas xylanilytica NBRC 101102.</title>
        <authorList>
            <person name="Hosoyama A."/>
            <person name="Uohara A."/>
            <person name="Ohji S."/>
            <person name="Ichikawa N."/>
        </authorList>
    </citation>
    <scope>NUCLEOTIDE SEQUENCE [LARGE SCALE GENOMIC DNA]</scope>
    <source>
        <strain evidence="1 2">NBRC 101102</strain>
    </source>
</reference>
<name>A0A510UYW6_9CELL</name>
<evidence type="ECO:0008006" key="3">
    <source>
        <dbReference type="Google" id="ProtNLM"/>
    </source>
</evidence>
<gene>
    <name evidence="1" type="ORF">CXY01_03830</name>
</gene>
<evidence type="ECO:0000313" key="2">
    <source>
        <dbReference type="Proteomes" id="UP000321118"/>
    </source>
</evidence>
<comment type="caution">
    <text evidence="1">The sequence shown here is derived from an EMBL/GenBank/DDBJ whole genome shotgun (WGS) entry which is preliminary data.</text>
</comment>
<evidence type="ECO:0000313" key="1">
    <source>
        <dbReference type="EMBL" id="GEK19863.1"/>
    </source>
</evidence>
<dbReference type="AlphaFoldDB" id="A0A510UYW6"/>
<organism evidence="1 2">
    <name type="scientific">Cellulomonas xylanilytica</name>
    <dbReference type="NCBI Taxonomy" id="233583"/>
    <lineage>
        <taxon>Bacteria</taxon>
        <taxon>Bacillati</taxon>
        <taxon>Actinomycetota</taxon>
        <taxon>Actinomycetes</taxon>
        <taxon>Micrococcales</taxon>
        <taxon>Cellulomonadaceae</taxon>
        <taxon>Cellulomonas</taxon>
    </lineage>
</organism>
<dbReference type="Proteomes" id="UP000321118">
    <property type="component" value="Unassembled WGS sequence"/>
</dbReference>
<sequence>MLDERGFDVAGLFCDPPLEPFYLRLGWITCPGGTVEDGDAELSTDLRMMRFLSDAGRRAEQSLRDETLRVRWSW</sequence>
<accession>A0A510UYW6</accession>